<dbReference type="EMBL" id="NIDN02000154">
    <property type="protein sequence ID" value="RLL95393.1"/>
    <property type="molecule type" value="Genomic_DNA"/>
</dbReference>
<evidence type="ECO:0000313" key="2">
    <source>
        <dbReference type="Proteomes" id="UP000215289"/>
    </source>
</evidence>
<gene>
    <name evidence="1" type="ORF">CFD26_100500</name>
</gene>
<name>A0A421CZV6_9EURO</name>
<dbReference type="OrthoDB" id="4498183at2759"/>
<sequence>MPSYTYQPELPHGLPIISQTQGFPTPPDTPPNELEMMVQELSHGLPSLDTDIVMEEDTIDPMLIDDEPIPDLIPPAGDDFDVEEVIHYILSGYGITIEELYYVLVEFHVVIEYRGPNEHVAEFEQEGVSELWNWVLDDLLVDSATSFLAGVDTAANDSFALRSTMSR</sequence>
<accession>A0A421CZV6</accession>
<reference evidence="1 2" key="1">
    <citation type="submission" date="2018-08" db="EMBL/GenBank/DDBJ databases">
        <title>Draft genome sequences of two Aspergillus turcosus clinical strains isolated from bronchoalveolar lavage fluid: one azole-susceptible and the other azole-resistant.</title>
        <authorList>
            <person name="Parent-Michaud M."/>
            <person name="Dufresne P.J."/>
            <person name="Fournier E."/>
            <person name="Martineau C."/>
            <person name="Moreira S."/>
            <person name="Perkins V."/>
            <person name="De Repentigny L."/>
            <person name="Dufresne S.F."/>
        </authorList>
    </citation>
    <scope>NUCLEOTIDE SEQUENCE [LARGE SCALE GENOMIC DNA]</scope>
    <source>
        <strain evidence="1">HMR AF 1038</strain>
    </source>
</reference>
<organism evidence="1 2">
    <name type="scientific">Aspergillus turcosus</name>
    <dbReference type="NCBI Taxonomy" id="1245748"/>
    <lineage>
        <taxon>Eukaryota</taxon>
        <taxon>Fungi</taxon>
        <taxon>Dikarya</taxon>
        <taxon>Ascomycota</taxon>
        <taxon>Pezizomycotina</taxon>
        <taxon>Eurotiomycetes</taxon>
        <taxon>Eurotiomycetidae</taxon>
        <taxon>Eurotiales</taxon>
        <taxon>Aspergillaceae</taxon>
        <taxon>Aspergillus</taxon>
        <taxon>Aspergillus subgen. Fumigati</taxon>
    </lineage>
</organism>
<proteinExistence type="predicted"/>
<evidence type="ECO:0000313" key="1">
    <source>
        <dbReference type="EMBL" id="RLL95393.1"/>
    </source>
</evidence>
<comment type="caution">
    <text evidence="1">The sequence shown here is derived from an EMBL/GenBank/DDBJ whole genome shotgun (WGS) entry which is preliminary data.</text>
</comment>
<dbReference type="AlphaFoldDB" id="A0A421CZV6"/>
<dbReference type="Proteomes" id="UP000215289">
    <property type="component" value="Unassembled WGS sequence"/>
</dbReference>
<protein>
    <submittedName>
        <fullName evidence="1">Uncharacterized protein</fullName>
    </submittedName>
</protein>
<keyword evidence="2" id="KW-1185">Reference proteome</keyword>